<dbReference type="OrthoDB" id="5945655at2759"/>
<name>A7SFU2_NEMVE</name>
<dbReference type="eggNOG" id="KOG3913">
    <property type="taxonomic scope" value="Eukaryota"/>
</dbReference>
<dbReference type="FunFam" id="3.30.2460.20:FF:000005">
    <property type="entry name" value="Protein Wnt"/>
    <property type="match status" value="1"/>
</dbReference>
<comment type="function">
    <text evidence="11">Ligand for members of the frizzled family of seven transmembrane receptors.</text>
</comment>
<dbReference type="PhylomeDB" id="A7SFU2"/>
<keyword evidence="6 11" id="KW-0879">Wnt signaling pathway</keyword>
<dbReference type="GO" id="GO:0016477">
    <property type="term" value="P:cell migration"/>
    <property type="evidence" value="ECO:0007669"/>
    <property type="project" value="UniProtKB-ARBA"/>
</dbReference>
<reference evidence="12 13" key="1">
    <citation type="journal article" date="2007" name="Science">
        <title>Sea anemone genome reveals ancestral eumetazoan gene repertoire and genomic organization.</title>
        <authorList>
            <person name="Putnam N.H."/>
            <person name="Srivastava M."/>
            <person name="Hellsten U."/>
            <person name="Dirks B."/>
            <person name="Chapman J."/>
            <person name="Salamov A."/>
            <person name="Terry A."/>
            <person name="Shapiro H."/>
            <person name="Lindquist E."/>
            <person name="Kapitonov V.V."/>
            <person name="Jurka J."/>
            <person name="Genikhovich G."/>
            <person name="Grigoriev I.V."/>
            <person name="Lucas S.M."/>
            <person name="Steele R.E."/>
            <person name="Finnerty J.R."/>
            <person name="Technau U."/>
            <person name="Martindale M.Q."/>
            <person name="Rokhsar D.S."/>
        </authorList>
    </citation>
    <scope>NUCLEOTIDE SEQUENCE [LARGE SCALE GENOMIC DNA]</scope>
    <source>
        <strain evidence="13">CH2 X CH6</strain>
    </source>
</reference>
<dbReference type="FunCoup" id="A7SFU2">
    <property type="interactions" value="31"/>
</dbReference>
<dbReference type="GO" id="GO:0050793">
    <property type="term" value="P:regulation of developmental process"/>
    <property type="evidence" value="ECO:0007669"/>
    <property type="project" value="UniProtKB-ARBA"/>
</dbReference>
<accession>A7SFU2</accession>
<proteinExistence type="inferred from homology"/>
<dbReference type="InParanoid" id="A7SFU2"/>
<dbReference type="CDD" id="cd19342">
    <property type="entry name" value="Wnt_Wnt10"/>
    <property type="match status" value="1"/>
</dbReference>
<keyword evidence="5" id="KW-0272">Extracellular matrix</keyword>
<dbReference type="GO" id="GO:0005109">
    <property type="term" value="F:frizzled binding"/>
    <property type="evidence" value="ECO:0000318"/>
    <property type="project" value="GO_Central"/>
</dbReference>
<dbReference type="GO" id="GO:0005125">
    <property type="term" value="F:cytokine activity"/>
    <property type="evidence" value="ECO:0000318"/>
    <property type="project" value="GO_Central"/>
</dbReference>
<evidence type="ECO:0000256" key="10">
    <source>
        <dbReference type="ARBA" id="ARBA00023288"/>
    </source>
</evidence>
<keyword evidence="13" id="KW-1185">Reference proteome</keyword>
<dbReference type="OMA" id="HEMDNCE"/>
<dbReference type="GO" id="GO:0030182">
    <property type="term" value="P:neuron differentiation"/>
    <property type="evidence" value="ECO:0000318"/>
    <property type="project" value="GO_Central"/>
</dbReference>
<protein>
    <recommendedName>
        <fullName evidence="11">Protein Wnt</fullName>
    </recommendedName>
</protein>
<evidence type="ECO:0000256" key="7">
    <source>
        <dbReference type="ARBA" id="ARBA00022729"/>
    </source>
</evidence>
<keyword evidence="3 11" id="KW-0217">Developmental protein</keyword>
<dbReference type="GO" id="GO:0005615">
    <property type="term" value="C:extracellular space"/>
    <property type="evidence" value="ECO:0000318"/>
    <property type="project" value="GO_Central"/>
</dbReference>
<evidence type="ECO:0000256" key="5">
    <source>
        <dbReference type="ARBA" id="ARBA00022530"/>
    </source>
</evidence>
<keyword evidence="9" id="KW-0325">Glycoprotein</keyword>
<comment type="subcellular location">
    <subcellularLocation>
        <location evidence="1 11">Secreted</location>
        <location evidence="1 11">Extracellular space</location>
        <location evidence="1 11">Extracellular matrix</location>
    </subcellularLocation>
</comment>
<evidence type="ECO:0000256" key="6">
    <source>
        <dbReference type="ARBA" id="ARBA00022687"/>
    </source>
</evidence>
<evidence type="ECO:0000256" key="1">
    <source>
        <dbReference type="ARBA" id="ARBA00004498"/>
    </source>
</evidence>
<keyword evidence="10" id="KW-0449">Lipoprotein</keyword>
<dbReference type="KEGG" id="nve:5508894"/>
<keyword evidence="4" id="KW-0964">Secreted</keyword>
<organism evidence="12 13">
    <name type="scientific">Nematostella vectensis</name>
    <name type="common">Starlet sea anemone</name>
    <dbReference type="NCBI Taxonomy" id="45351"/>
    <lineage>
        <taxon>Eukaryota</taxon>
        <taxon>Metazoa</taxon>
        <taxon>Cnidaria</taxon>
        <taxon>Anthozoa</taxon>
        <taxon>Hexacorallia</taxon>
        <taxon>Actiniaria</taxon>
        <taxon>Edwardsiidae</taxon>
        <taxon>Nematostella</taxon>
    </lineage>
</organism>
<dbReference type="AlphaFoldDB" id="A7SFU2"/>
<evidence type="ECO:0000256" key="11">
    <source>
        <dbReference type="RuleBase" id="RU003500"/>
    </source>
</evidence>
<keyword evidence="7" id="KW-0732">Signal</keyword>
<dbReference type="STRING" id="45351.A7SFU2"/>
<dbReference type="GO" id="GO:0045165">
    <property type="term" value="P:cell fate commitment"/>
    <property type="evidence" value="ECO:0000318"/>
    <property type="project" value="GO_Central"/>
</dbReference>
<evidence type="ECO:0000256" key="8">
    <source>
        <dbReference type="ARBA" id="ARBA00023157"/>
    </source>
</evidence>
<evidence type="ECO:0000256" key="9">
    <source>
        <dbReference type="ARBA" id="ARBA00023180"/>
    </source>
</evidence>
<evidence type="ECO:0000313" key="13">
    <source>
        <dbReference type="Proteomes" id="UP000001593"/>
    </source>
</evidence>
<dbReference type="Gene3D" id="3.30.2460.20">
    <property type="match status" value="1"/>
</dbReference>
<evidence type="ECO:0000313" key="12">
    <source>
        <dbReference type="EMBL" id="EDO37387.1"/>
    </source>
</evidence>
<evidence type="ECO:0000256" key="2">
    <source>
        <dbReference type="ARBA" id="ARBA00005683"/>
    </source>
</evidence>
<dbReference type="PANTHER" id="PTHR12027">
    <property type="entry name" value="WNT RELATED"/>
    <property type="match status" value="1"/>
</dbReference>
<evidence type="ECO:0000256" key="3">
    <source>
        <dbReference type="ARBA" id="ARBA00022473"/>
    </source>
</evidence>
<dbReference type="Proteomes" id="UP000001593">
    <property type="component" value="Unassembled WGS sequence"/>
</dbReference>
<dbReference type="InterPro" id="IPR043158">
    <property type="entry name" value="Wnt_C"/>
</dbReference>
<dbReference type="Pfam" id="PF00110">
    <property type="entry name" value="wnt"/>
    <property type="match status" value="1"/>
</dbReference>
<dbReference type="GO" id="GO:0060070">
    <property type="term" value="P:canonical Wnt signaling pathway"/>
    <property type="evidence" value="ECO:0000318"/>
    <property type="project" value="GO_Central"/>
</dbReference>
<dbReference type="InterPro" id="IPR005817">
    <property type="entry name" value="Wnt"/>
</dbReference>
<gene>
    <name evidence="12" type="ORF">NEMVEDRAFT_v1g211618</name>
</gene>
<sequence length="349" mass="39353">MDFRGFVKVLLIFFQIHSKGFGYGILKTSIPFEDPVINSNTVCKNTPSLSKEQLKMCRRLPDVVASALQGMQYAIHECLAQFRYRRWNCSSLEMKNRNPLANPLLSRGFRETAFVHAILSAGMTSSVARACSMGKLAKCGCDESLRGRGTGWEWGGCGDNIDYGIETSAKFLDSREKGRDLHSMMNMHNNMVGRTTLSENAKTKCKCHGMCGSCSVKTCWKTVPDIREIGDRLMEKYDHATTIGMGNGRLRLHLTRRKARRSSVGRALVYYEDSPNYCIENKELGIFGTRGRICSPESLDTDNCQNLCCERGYTTKKLQVTKRCRCHFSWCCYLICDTCRETSTVSICS</sequence>
<dbReference type="PRINTS" id="PR01349">
    <property type="entry name" value="WNTPROTEIN"/>
</dbReference>
<dbReference type="EMBL" id="DS469647">
    <property type="protein sequence ID" value="EDO37387.1"/>
    <property type="molecule type" value="Genomic_DNA"/>
</dbReference>
<comment type="similarity">
    <text evidence="2 11">Belongs to the Wnt family.</text>
</comment>
<dbReference type="PANTHER" id="PTHR12027:SF98">
    <property type="entry name" value="PROTEIN WNT"/>
    <property type="match status" value="1"/>
</dbReference>
<dbReference type="HOGENOM" id="CLU_033039_1_3_1"/>
<evidence type="ECO:0000256" key="4">
    <source>
        <dbReference type="ARBA" id="ARBA00022525"/>
    </source>
</evidence>
<dbReference type="SMART" id="SM00097">
    <property type="entry name" value="WNT1"/>
    <property type="match status" value="1"/>
</dbReference>
<keyword evidence="8" id="KW-1015">Disulfide bond</keyword>